<organism evidence="2 3">
    <name type="scientific">Natronocella acetinitrilica</name>
    <dbReference type="NCBI Taxonomy" id="414046"/>
    <lineage>
        <taxon>Bacteria</taxon>
        <taxon>Pseudomonadati</taxon>
        <taxon>Pseudomonadota</taxon>
        <taxon>Gammaproteobacteria</taxon>
        <taxon>Chromatiales</taxon>
        <taxon>Ectothiorhodospiraceae</taxon>
        <taxon>Natronocella</taxon>
    </lineage>
</organism>
<dbReference type="InterPro" id="IPR001279">
    <property type="entry name" value="Metallo-B-lactamas"/>
</dbReference>
<keyword evidence="2" id="KW-0378">Hydrolase</keyword>
<dbReference type="AlphaFoldDB" id="A0AAE3GB64"/>
<name>A0AAE3GB64_9GAMM</name>
<dbReference type="SUPFAM" id="SSF56281">
    <property type="entry name" value="Metallo-hydrolase/oxidoreductase"/>
    <property type="match status" value="1"/>
</dbReference>
<dbReference type="Proteomes" id="UP001205843">
    <property type="component" value="Unassembled WGS sequence"/>
</dbReference>
<feature type="domain" description="Metallo-beta-lactamase" evidence="1">
    <location>
        <begin position="21"/>
        <end position="182"/>
    </location>
</feature>
<proteinExistence type="predicted"/>
<dbReference type="EMBL" id="JALJXV010000013">
    <property type="protein sequence ID" value="MCP1677067.1"/>
    <property type="molecule type" value="Genomic_DNA"/>
</dbReference>
<gene>
    <name evidence="2" type="ORF">J2T57_004241</name>
</gene>
<keyword evidence="3" id="KW-1185">Reference proteome</keyword>
<accession>A0AAE3GB64</accession>
<dbReference type="PANTHER" id="PTHR42773:SF1">
    <property type="entry name" value="METALLO-BETA-LACTAMASE FAMILY PROTEIN"/>
    <property type="match status" value="1"/>
</dbReference>
<dbReference type="RefSeq" id="WP_253485056.1">
    <property type="nucleotide sequence ID" value="NZ_JALJXV010000013.1"/>
</dbReference>
<dbReference type="Pfam" id="PF00753">
    <property type="entry name" value="Lactamase_B"/>
    <property type="match status" value="1"/>
</dbReference>
<reference evidence="2" key="1">
    <citation type="submission" date="2022-03" db="EMBL/GenBank/DDBJ databases">
        <title>Genomic Encyclopedia of Type Strains, Phase III (KMG-III): the genomes of soil and plant-associated and newly described type strains.</title>
        <authorList>
            <person name="Whitman W."/>
        </authorList>
    </citation>
    <scope>NUCLEOTIDE SEQUENCE</scope>
    <source>
        <strain evidence="2">ANL 6-2</strain>
    </source>
</reference>
<protein>
    <submittedName>
        <fullName evidence="2">Glyoxylase-like metal-dependent hydrolase (Beta-lactamase superfamily II)</fullName>
    </submittedName>
</protein>
<evidence type="ECO:0000313" key="3">
    <source>
        <dbReference type="Proteomes" id="UP001205843"/>
    </source>
</evidence>
<evidence type="ECO:0000259" key="1">
    <source>
        <dbReference type="SMART" id="SM00849"/>
    </source>
</evidence>
<dbReference type="SMART" id="SM00849">
    <property type="entry name" value="Lactamase_B"/>
    <property type="match status" value="1"/>
</dbReference>
<dbReference type="PANTHER" id="PTHR42773">
    <property type="entry name" value="METALLO-BETA-LACTAMASE-RELATED"/>
    <property type="match status" value="1"/>
</dbReference>
<dbReference type="InterPro" id="IPR036866">
    <property type="entry name" value="RibonucZ/Hydroxyglut_hydro"/>
</dbReference>
<evidence type="ECO:0000313" key="2">
    <source>
        <dbReference type="EMBL" id="MCP1677067.1"/>
    </source>
</evidence>
<sequence length="210" mass="23238">MQPILPDLWETETEHPFPGLTTHAYLFTRPQGNILFYNTSRPSAWPAIEELGGLAWQLLSHQDEVGSSLQTIRERFGARLGIHKSEREMAAEFCEPDLLFGEPGPRPDGVEIIPSPGHTPGSTCFQVVGQGGLRYLFTGDTLYRAKRGEWRAGMIDGYSDRSQLRSSLQMLRTLSPDVVISSAFTGDAGHQRLSGNDWRELVNNALAALG</sequence>
<dbReference type="Gene3D" id="3.60.15.10">
    <property type="entry name" value="Ribonuclease Z/Hydroxyacylglutathione hydrolase-like"/>
    <property type="match status" value="1"/>
</dbReference>
<dbReference type="GO" id="GO:0016787">
    <property type="term" value="F:hydrolase activity"/>
    <property type="evidence" value="ECO:0007669"/>
    <property type="project" value="UniProtKB-KW"/>
</dbReference>
<comment type="caution">
    <text evidence="2">The sequence shown here is derived from an EMBL/GenBank/DDBJ whole genome shotgun (WGS) entry which is preliminary data.</text>
</comment>